<feature type="transmembrane region" description="Helical" evidence="8">
    <location>
        <begin position="381"/>
        <end position="406"/>
    </location>
</feature>
<evidence type="ECO:0000259" key="9">
    <source>
        <dbReference type="PROSITE" id="PS50850"/>
    </source>
</evidence>
<evidence type="ECO:0000256" key="1">
    <source>
        <dbReference type="ARBA" id="ARBA00004651"/>
    </source>
</evidence>
<feature type="transmembrane region" description="Helical" evidence="8">
    <location>
        <begin position="188"/>
        <end position="207"/>
    </location>
</feature>
<keyword evidence="4 8" id="KW-0812">Transmembrane</keyword>
<dbReference type="InterPro" id="IPR036259">
    <property type="entry name" value="MFS_trans_sf"/>
</dbReference>
<dbReference type="KEGG" id="pstg:E8M01_22870"/>
<feature type="transmembrane region" description="Helical" evidence="8">
    <location>
        <begin position="303"/>
        <end position="336"/>
    </location>
</feature>
<sequence length="421" mass="43858">MTVQPSLTEPDPASAAEAGAPPDRLMRHRGFVLFWIARVLSSLGYQIAAVAIGWHVYAKTGSAYDLGLIGLAQFVPMVLLTFVVGHVADRFDRRRIVMLCQVIEAATLAVVTLGVIEDWLTVPAIFAAVAVLGAARSFEHPTFSALLPALLPVDLLSRALAISSSAMQTATIIGPSVGGLLYALGAGLPLGLAAFCLAAASVATALIKVERAAPSREPITFHSVFSGVLFIRSRPLILGTISLDLFAVLLGGITALLPIFARDILDTGPWGLGLLRSAPAVGAIAMSVVLMRLSMQSRVGLKMFAAVITFGLATIVFSLSSNLVLSLVALAIMGAADNVSVVIRNSLVLLSTPDEMRGRVNAVNSLFIGTSNQLGEFESGMVAGLIGAVPAGVIGGVGTVLVALIWMKLFPAVRRAETLTG</sequence>
<dbReference type="OrthoDB" id="7283966at2"/>
<dbReference type="SUPFAM" id="SSF103473">
    <property type="entry name" value="MFS general substrate transporter"/>
    <property type="match status" value="1"/>
</dbReference>
<dbReference type="Gene3D" id="1.20.1250.20">
    <property type="entry name" value="MFS general substrate transporter like domains"/>
    <property type="match status" value="1"/>
</dbReference>
<dbReference type="PANTHER" id="PTHR23513">
    <property type="entry name" value="INTEGRAL MEMBRANE EFFLUX PROTEIN-RELATED"/>
    <property type="match status" value="1"/>
</dbReference>
<dbReference type="PROSITE" id="PS50850">
    <property type="entry name" value="MFS"/>
    <property type="match status" value="1"/>
</dbReference>
<keyword evidence="3" id="KW-1003">Cell membrane</keyword>
<dbReference type="PANTHER" id="PTHR23513:SF9">
    <property type="entry name" value="ENTEROBACTIN EXPORTER ENTS"/>
    <property type="match status" value="1"/>
</dbReference>
<evidence type="ECO:0000256" key="4">
    <source>
        <dbReference type="ARBA" id="ARBA00022692"/>
    </source>
</evidence>
<protein>
    <submittedName>
        <fullName evidence="10">MFS transporter</fullName>
    </submittedName>
</protein>
<dbReference type="InterPro" id="IPR020846">
    <property type="entry name" value="MFS_dom"/>
</dbReference>
<dbReference type="AlphaFoldDB" id="A0A4D7B737"/>
<accession>A0A4D7B737</accession>
<feature type="transmembrane region" description="Helical" evidence="8">
    <location>
        <begin position="32"/>
        <end position="57"/>
    </location>
</feature>
<dbReference type="GO" id="GO:0022857">
    <property type="term" value="F:transmembrane transporter activity"/>
    <property type="evidence" value="ECO:0007669"/>
    <property type="project" value="InterPro"/>
</dbReference>
<reference evidence="10 11" key="1">
    <citation type="submission" date="2019-04" db="EMBL/GenBank/DDBJ databases">
        <title>Phreatobacter aquaticus sp. nov.</title>
        <authorList>
            <person name="Choi A."/>
        </authorList>
    </citation>
    <scope>NUCLEOTIDE SEQUENCE [LARGE SCALE GENOMIC DNA]</scope>
    <source>
        <strain evidence="10 11">KCTC 52518</strain>
    </source>
</reference>
<keyword evidence="5 8" id="KW-1133">Transmembrane helix</keyword>
<evidence type="ECO:0000256" key="5">
    <source>
        <dbReference type="ARBA" id="ARBA00022989"/>
    </source>
</evidence>
<feature type="transmembrane region" description="Helical" evidence="8">
    <location>
        <begin position="273"/>
        <end position="291"/>
    </location>
</feature>
<dbReference type="EMBL" id="CP039690">
    <property type="protein sequence ID" value="QCI66835.1"/>
    <property type="molecule type" value="Genomic_DNA"/>
</dbReference>
<feature type="transmembrane region" description="Helical" evidence="8">
    <location>
        <begin position="63"/>
        <end position="84"/>
    </location>
</feature>
<dbReference type="InterPro" id="IPR010290">
    <property type="entry name" value="TM_effector"/>
</dbReference>
<proteinExistence type="predicted"/>
<feature type="transmembrane region" description="Helical" evidence="8">
    <location>
        <begin position="236"/>
        <end position="261"/>
    </location>
</feature>
<dbReference type="Proteomes" id="UP000298781">
    <property type="component" value="Chromosome"/>
</dbReference>
<evidence type="ECO:0000256" key="8">
    <source>
        <dbReference type="SAM" id="Phobius"/>
    </source>
</evidence>
<gene>
    <name evidence="10" type="ORF">E8M01_22870</name>
</gene>
<keyword evidence="11" id="KW-1185">Reference proteome</keyword>
<feature type="region of interest" description="Disordered" evidence="7">
    <location>
        <begin position="1"/>
        <end position="21"/>
    </location>
</feature>
<evidence type="ECO:0000256" key="2">
    <source>
        <dbReference type="ARBA" id="ARBA00022448"/>
    </source>
</evidence>
<comment type="subcellular location">
    <subcellularLocation>
        <location evidence="1">Cell membrane</location>
        <topology evidence="1">Multi-pass membrane protein</topology>
    </subcellularLocation>
</comment>
<dbReference type="CDD" id="cd06173">
    <property type="entry name" value="MFS_MefA_like"/>
    <property type="match status" value="1"/>
</dbReference>
<evidence type="ECO:0000313" key="10">
    <source>
        <dbReference type="EMBL" id="QCI66835.1"/>
    </source>
</evidence>
<evidence type="ECO:0000256" key="3">
    <source>
        <dbReference type="ARBA" id="ARBA00022475"/>
    </source>
</evidence>
<name>A0A4D7B737_9HYPH</name>
<keyword evidence="6 8" id="KW-0472">Membrane</keyword>
<dbReference type="Pfam" id="PF05977">
    <property type="entry name" value="MFS_3"/>
    <property type="match status" value="1"/>
</dbReference>
<evidence type="ECO:0000256" key="6">
    <source>
        <dbReference type="ARBA" id="ARBA00023136"/>
    </source>
</evidence>
<feature type="domain" description="Major facilitator superfamily (MFS) profile" evidence="9">
    <location>
        <begin position="30"/>
        <end position="414"/>
    </location>
</feature>
<organism evidence="10 11">
    <name type="scientific">Phreatobacter stygius</name>
    <dbReference type="NCBI Taxonomy" id="1940610"/>
    <lineage>
        <taxon>Bacteria</taxon>
        <taxon>Pseudomonadati</taxon>
        <taxon>Pseudomonadota</taxon>
        <taxon>Alphaproteobacteria</taxon>
        <taxon>Hyphomicrobiales</taxon>
        <taxon>Phreatobacteraceae</taxon>
        <taxon>Phreatobacter</taxon>
    </lineage>
</organism>
<evidence type="ECO:0000256" key="7">
    <source>
        <dbReference type="SAM" id="MobiDB-lite"/>
    </source>
</evidence>
<evidence type="ECO:0000313" key="11">
    <source>
        <dbReference type="Proteomes" id="UP000298781"/>
    </source>
</evidence>
<dbReference type="GO" id="GO:0005886">
    <property type="term" value="C:plasma membrane"/>
    <property type="evidence" value="ECO:0007669"/>
    <property type="project" value="UniProtKB-SubCell"/>
</dbReference>
<keyword evidence="2" id="KW-0813">Transport</keyword>